<dbReference type="GO" id="GO:0005524">
    <property type="term" value="F:ATP binding"/>
    <property type="evidence" value="ECO:0007669"/>
    <property type="project" value="UniProtKB-KW"/>
</dbReference>
<dbReference type="RefSeq" id="WP_099520431.1">
    <property type="nucleotide sequence ID" value="NZ_CP016808.1"/>
</dbReference>
<evidence type="ECO:0000256" key="6">
    <source>
        <dbReference type="ARBA" id="ARBA00022679"/>
    </source>
</evidence>
<dbReference type="PANTHER" id="PTHR45528">
    <property type="entry name" value="SENSOR HISTIDINE KINASE CPXA"/>
    <property type="match status" value="1"/>
</dbReference>
<feature type="domain" description="Histidine kinase" evidence="15">
    <location>
        <begin position="258"/>
        <end position="473"/>
    </location>
</feature>
<dbReference type="FunFam" id="1.10.287.130:FF:000001">
    <property type="entry name" value="Two-component sensor histidine kinase"/>
    <property type="match status" value="1"/>
</dbReference>
<keyword evidence="6" id="KW-0808">Transferase</keyword>
<evidence type="ECO:0000256" key="13">
    <source>
        <dbReference type="ARBA" id="ARBA00023136"/>
    </source>
</evidence>
<feature type="transmembrane region" description="Helical" evidence="14">
    <location>
        <begin position="9"/>
        <end position="28"/>
    </location>
</feature>
<dbReference type="PROSITE" id="PS50885">
    <property type="entry name" value="HAMP"/>
    <property type="match status" value="1"/>
</dbReference>
<keyword evidence="5" id="KW-0597">Phosphoprotein</keyword>
<dbReference type="InterPro" id="IPR005467">
    <property type="entry name" value="His_kinase_dom"/>
</dbReference>
<keyword evidence="7 14" id="KW-0812">Transmembrane</keyword>
<dbReference type="SMART" id="SM00304">
    <property type="entry name" value="HAMP"/>
    <property type="match status" value="1"/>
</dbReference>
<dbReference type="InterPro" id="IPR003594">
    <property type="entry name" value="HATPase_dom"/>
</dbReference>
<dbReference type="AlphaFoldDB" id="A0A1B2DNV7"/>
<keyword evidence="11 14" id="KW-1133">Transmembrane helix</keyword>
<dbReference type="SUPFAM" id="SSF158472">
    <property type="entry name" value="HAMP domain-like"/>
    <property type="match status" value="1"/>
</dbReference>
<keyword evidence="10" id="KW-0067">ATP-binding</keyword>
<dbReference type="InterPro" id="IPR003661">
    <property type="entry name" value="HisK_dim/P_dom"/>
</dbReference>
<dbReference type="EC" id="2.7.13.3" evidence="3"/>
<dbReference type="Pfam" id="PF00512">
    <property type="entry name" value="HisKA"/>
    <property type="match status" value="1"/>
</dbReference>
<dbReference type="CDD" id="cd00075">
    <property type="entry name" value="HATPase"/>
    <property type="match status" value="1"/>
</dbReference>
<keyword evidence="9" id="KW-0418">Kinase</keyword>
<evidence type="ECO:0000259" key="15">
    <source>
        <dbReference type="PROSITE" id="PS50109"/>
    </source>
</evidence>
<evidence type="ECO:0000313" key="17">
    <source>
        <dbReference type="EMBL" id="ANY69399.1"/>
    </source>
</evidence>
<dbReference type="Gene3D" id="6.10.340.10">
    <property type="match status" value="1"/>
</dbReference>
<dbReference type="Gene3D" id="3.30.565.10">
    <property type="entry name" value="Histidine kinase-like ATPase, C-terminal domain"/>
    <property type="match status" value="1"/>
</dbReference>
<evidence type="ECO:0000256" key="8">
    <source>
        <dbReference type="ARBA" id="ARBA00022741"/>
    </source>
</evidence>
<dbReference type="GO" id="GO:0000155">
    <property type="term" value="F:phosphorelay sensor kinase activity"/>
    <property type="evidence" value="ECO:0007669"/>
    <property type="project" value="InterPro"/>
</dbReference>
<dbReference type="SUPFAM" id="SSF55874">
    <property type="entry name" value="ATPase domain of HSP90 chaperone/DNA topoisomerase II/histidine kinase"/>
    <property type="match status" value="1"/>
</dbReference>
<dbReference type="InterPro" id="IPR050398">
    <property type="entry name" value="HssS/ArlS-like"/>
</dbReference>
<dbReference type="PRINTS" id="PR00344">
    <property type="entry name" value="BCTRLSENSOR"/>
</dbReference>
<evidence type="ECO:0000256" key="12">
    <source>
        <dbReference type="ARBA" id="ARBA00023012"/>
    </source>
</evidence>
<sequence length="473" mass="52788">MKQSLLRKLFISIATVLILTFAISVIIGREALESYFLNNKLTELQPQLETIAKEIGAGGHASTYLKDQGFILKAFDLYSKEMDVLEHDLIADMKPQLPFSEADIHTVVKPFISKVLTGAQVATITQSDEMGGYSIVIGEPIRSSGHVIGGLFLLKPVSDFTSARTGFYFTLALSASTALILTLYIIYRIIKPMLMPIRVMTHASEAMASGNYEVRVPENGYGELGELSHSLNILTSKLEHNHQAAVRLEQVRRDYVANVTHELRTPLASIRAMSETLCDQMLHDEEGKQRFYHAILRESIRLQRLIDDMLELSRLQSGSSAMMKSVIQAKPIIERVHGRFSVLAEEMGVHFIITKQASTMPDFFGHADRVEQVLTILLDNALKFTEPDGSVILNATWEEDAITISISDTGIGIDEEELPYVFDRFYKSDKSHTGMGTGLGLSLAKEILTQLKETIAVESNDRGTSFFFTLHRK</sequence>
<dbReference type="InterPro" id="IPR036890">
    <property type="entry name" value="HATPase_C_sf"/>
</dbReference>
<evidence type="ECO:0000256" key="1">
    <source>
        <dbReference type="ARBA" id="ARBA00000085"/>
    </source>
</evidence>
<dbReference type="SUPFAM" id="SSF47384">
    <property type="entry name" value="Homodimeric domain of signal transducing histidine kinase"/>
    <property type="match status" value="1"/>
</dbReference>
<evidence type="ECO:0000256" key="3">
    <source>
        <dbReference type="ARBA" id="ARBA00012438"/>
    </source>
</evidence>
<dbReference type="SMART" id="SM00388">
    <property type="entry name" value="HisKA"/>
    <property type="match status" value="1"/>
</dbReference>
<evidence type="ECO:0000256" key="9">
    <source>
        <dbReference type="ARBA" id="ARBA00022777"/>
    </source>
</evidence>
<keyword evidence="13 14" id="KW-0472">Membrane</keyword>
<dbReference type="Pfam" id="PF02518">
    <property type="entry name" value="HATPase_c"/>
    <property type="match status" value="1"/>
</dbReference>
<feature type="transmembrane region" description="Helical" evidence="14">
    <location>
        <begin position="167"/>
        <end position="190"/>
    </location>
</feature>
<evidence type="ECO:0000256" key="7">
    <source>
        <dbReference type="ARBA" id="ARBA00022692"/>
    </source>
</evidence>
<feature type="domain" description="HAMP" evidence="16">
    <location>
        <begin position="191"/>
        <end position="243"/>
    </location>
</feature>
<evidence type="ECO:0000259" key="16">
    <source>
        <dbReference type="PROSITE" id="PS50885"/>
    </source>
</evidence>
<dbReference type="Gene3D" id="1.10.287.130">
    <property type="match status" value="1"/>
</dbReference>
<reference evidence="17" key="1">
    <citation type="submission" date="2016-08" db="EMBL/GenBank/DDBJ databases">
        <title>Complete Genome Seqeunce of Paenibacillus sp. BIHB 4019 from tea rhizoplane.</title>
        <authorList>
            <person name="Thakur R."/>
            <person name="Swarnkar M.K."/>
            <person name="Gulati A."/>
        </authorList>
    </citation>
    <scope>NUCLEOTIDE SEQUENCE [LARGE SCALE GENOMIC DNA]</scope>
    <source>
        <strain evidence="17">BIHB4019</strain>
    </source>
</reference>
<organism evidence="17">
    <name type="scientific">Paenibacillus sp. BIHB 4019</name>
    <dbReference type="NCBI Taxonomy" id="1870819"/>
    <lineage>
        <taxon>Bacteria</taxon>
        <taxon>Bacillati</taxon>
        <taxon>Bacillota</taxon>
        <taxon>Bacilli</taxon>
        <taxon>Bacillales</taxon>
        <taxon>Paenibacillaceae</taxon>
        <taxon>Paenibacillus</taxon>
    </lineage>
</organism>
<accession>A0A1B2DNV7</accession>
<proteinExistence type="predicted"/>
<keyword evidence="8" id="KW-0547">Nucleotide-binding</keyword>
<comment type="subcellular location">
    <subcellularLocation>
        <location evidence="2">Cell membrane</location>
        <topology evidence="2">Multi-pass membrane protein</topology>
    </subcellularLocation>
</comment>
<dbReference type="GO" id="GO:0005886">
    <property type="term" value="C:plasma membrane"/>
    <property type="evidence" value="ECO:0007669"/>
    <property type="project" value="UniProtKB-SubCell"/>
</dbReference>
<evidence type="ECO:0000256" key="10">
    <source>
        <dbReference type="ARBA" id="ARBA00022840"/>
    </source>
</evidence>
<protein>
    <recommendedName>
        <fullName evidence="3">histidine kinase</fullName>
        <ecNumber evidence="3">2.7.13.3</ecNumber>
    </recommendedName>
</protein>
<dbReference type="PROSITE" id="PS50109">
    <property type="entry name" value="HIS_KIN"/>
    <property type="match status" value="1"/>
</dbReference>
<dbReference type="SMART" id="SM00387">
    <property type="entry name" value="HATPase_c"/>
    <property type="match status" value="1"/>
</dbReference>
<dbReference type="FunFam" id="3.30.565.10:FF:000006">
    <property type="entry name" value="Sensor histidine kinase WalK"/>
    <property type="match status" value="1"/>
</dbReference>
<dbReference type="PANTHER" id="PTHR45528:SF1">
    <property type="entry name" value="SENSOR HISTIDINE KINASE CPXA"/>
    <property type="match status" value="1"/>
</dbReference>
<dbReference type="InterPro" id="IPR036097">
    <property type="entry name" value="HisK_dim/P_sf"/>
</dbReference>
<dbReference type="CDD" id="cd00082">
    <property type="entry name" value="HisKA"/>
    <property type="match status" value="1"/>
</dbReference>
<evidence type="ECO:0000256" key="5">
    <source>
        <dbReference type="ARBA" id="ARBA00022553"/>
    </source>
</evidence>
<evidence type="ECO:0000256" key="4">
    <source>
        <dbReference type="ARBA" id="ARBA00022475"/>
    </source>
</evidence>
<evidence type="ECO:0000256" key="14">
    <source>
        <dbReference type="SAM" id="Phobius"/>
    </source>
</evidence>
<evidence type="ECO:0000256" key="2">
    <source>
        <dbReference type="ARBA" id="ARBA00004651"/>
    </source>
</evidence>
<keyword evidence="4" id="KW-1003">Cell membrane</keyword>
<keyword evidence="12" id="KW-0902">Two-component regulatory system</keyword>
<dbReference type="InterPro" id="IPR004358">
    <property type="entry name" value="Sig_transdc_His_kin-like_C"/>
</dbReference>
<dbReference type="EMBL" id="CP016808">
    <property type="protein sequence ID" value="ANY69399.1"/>
    <property type="molecule type" value="Genomic_DNA"/>
</dbReference>
<dbReference type="Pfam" id="PF00672">
    <property type="entry name" value="HAMP"/>
    <property type="match status" value="1"/>
</dbReference>
<dbReference type="InterPro" id="IPR003660">
    <property type="entry name" value="HAMP_dom"/>
</dbReference>
<dbReference type="CDD" id="cd06225">
    <property type="entry name" value="HAMP"/>
    <property type="match status" value="1"/>
</dbReference>
<gene>
    <name evidence="17" type="ORF">BBD42_25120</name>
</gene>
<evidence type="ECO:0000256" key="11">
    <source>
        <dbReference type="ARBA" id="ARBA00022989"/>
    </source>
</evidence>
<name>A0A1B2DNV7_9BACL</name>
<comment type="catalytic activity">
    <reaction evidence="1">
        <text>ATP + protein L-histidine = ADP + protein N-phospho-L-histidine.</text>
        <dbReference type="EC" id="2.7.13.3"/>
    </reaction>
</comment>